<name>A0A8J3LB46_9ACTN</name>
<reference evidence="1" key="1">
    <citation type="submission" date="2021-01" db="EMBL/GenBank/DDBJ databases">
        <title>Whole genome shotgun sequence of Catellatospora methionotrophica NBRC 14553.</title>
        <authorList>
            <person name="Komaki H."/>
            <person name="Tamura T."/>
        </authorList>
    </citation>
    <scope>NUCLEOTIDE SEQUENCE</scope>
    <source>
        <strain evidence="1">NBRC 14553</strain>
    </source>
</reference>
<gene>
    <name evidence="1" type="ORF">Cme02nite_07610</name>
</gene>
<evidence type="ECO:0000313" key="1">
    <source>
        <dbReference type="EMBL" id="GIG12429.1"/>
    </source>
</evidence>
<dbReference type="RefSeq" id="WP_203670951.1">
    <property type="nucleotide sequence ID" value="NZ_BAAATT010000033.1"/>
</dbReference>
<comment type="caution">
    <text evidence="1">The sequence shown here is derived from an EMBL/GenBank/DDBJ whole genome shotgun (WGS) entry which is preliminary data.</text>
</comment>
<accession>A0A8J3LB46</accession>
<dbReference type="EMBL" id="BONJ01000001">
    <property type="protein sequence ID" value="GIG12429.1"/>
    <property type="molecule type" value="Genomic_DNA"/>
</dbReference>
<dbReference type="Proteomes" id="UP000660339">
    <property type="component" value="Unassembled WGS sequence"/>
</dbReference>
<dbReference type="AlphaFoldDB" id="A0A8J3LB46"/>
<sequence>MTETPLSDAMTAHADSGTPESYDRFIALFRASTVGVLSDNLPEPEGRTSVTSAGDIRVSSTAYGDGRDRIMTFADPEVFLRTYGPRFNAGIAGEVLLRMAAASPNGHGVLVNCATREISLLISKETAQALCAPPGDALPRRPWWKRR</sequence>
<evidence type="ECO:0008006" key="3">
    <source>
        <dbReference type="Google" id="ProtNLM"/>
    </source>
</evidence>
<proteinExistence type="predicted"/>
<keyword evidence="2" id="KW-1185">Reference proteome</keyword>
<protein>
    <recommendedName>
        <fullName evidence="3">SseB protein N-terminal domain-containing protein</fullName>
    </recommendedName>
</protein>
<organism evidence="1 2">
    <name type="scientific">Catellatospora methionotrophica</name>
    <dbReference type="NCBI Taxonomy" id="121620"/>
    <lineage>
        <taxon>Bacteria</taxon>
        <taxon>Bacillati</taxon>
        <taxon>Actinomycetota</taxon>
        <taxon>Actinomycetes</taxon>
        <taxon>Micromonosporales</taxon>
        <taxon>Micromonosporaceae</taxon>
        <taxon>Catellatospora</taxon>
    </lineage>
</organism>
<evidence type="ECO:0000313" key="2">
    <source>
        <dbReference type="Proteomes" id="UP000660339"/>
    </source>
</evidence>